<evidence type="ECO:0000313" key="27">
    <source>
        <dbReference type="EMBL" id="EDV30516.1"/>
    </source>
</evidence>
<feature type="domain" description="Peptidase M1 membrane alanine aminopeptidase" evidence="24">
    <location>
        <begin position="262"/>
        <end position="487"/>
    </location>
</feature>
<dbReference type="GeneID" id="6505549"/>
<dbReference type="Pfam" id="PF17900">
    <property type="entry name" value="Peptidase_M1_N"/>
    <property type="match status" value="1"/>
</dbReference>
<dbReference type="GO" id="GO:0098552">
    <property type="term" value="C:side of membrane"/>
    <property type="evidence" value="ECO:0007669"/>
    <property type="project" value="UniProtKB-KW"/>
</dbReference>
<dbReference type="GO" id="GO:0070006">
    <property type="term" value="F:metalloaminopeptidase activity"/>
    <property type="evidence" value="ECO:0007669"/>
    <property type="project" value="TreeGrafter"/>
</dbReference>
<evidence type="ECO:0000256" key="16">
    <source>
        <dbReference type="ARBA" id="ARBA00023157"/>
    </source>
</evidence>
<dbReference type="Proteomes" id="UP000007801">
    <property type="component" value="Unassembled WGS sequence"/>
</dbReference>
<protein>
    <recommendedName>
        <fullName evidence="22">Aminopeptidase</fullName>
        <ecNumber evidence="22">3.4.11.-</ecNumber>
    </recommendedName>
</protein>
<dbReference type="Pfam" id="PF11838">
    <property type="entry name" value="ERAP1_C"/>
    <property type="match status" value="1"/>
</dbReference>
<evidence type="ECO:0000256" key="7">
    <source>
        <dbReference type="ARBA" id="ARBA00022670"/>
    </source>
</evidence>
<dbReference type="InterPro" id="IPR027268">
    <property type="entry name" value="Peptidase_M4/M1_CTD_sf"/>
</dbReference>
<dbReference type="GO" id="GO:0005886">
    <property type="term" value="C:plasma membrane"/>
    <property type="evidence" value="ECO:0007669"/>
    <property type="project" value="UniProtKB-SubCell"/>
</dbReference>
<dbReference type="Gene3D" id="2.60.40.1910">
    <property type="match status" value="1"/>
</dbReference>
<dbReference type="InterPro" id="IPR024571">
    <property type="entry name" value="ERAP1-like_C_dom"/>
</dbReference>
<evidence type="ECO:0000256" key="1">
    <source>
        <dbReference type="ARBA" id="ARBA00000098"/>
    </source>
</evidence>
<dbReference type="FunFam" id="1.25.50.20:FF:000001">
    <property type="entry name" value="Aminopeptidase"/>
    <property type="match status" value="1"/>
</dbReference>
<keyword evidence="13" id="KW-1133">Transmembrane helix</keyword>
<evidence type="ECO:0000256" key="2">
    <source>
        <dbReference type="ARBA" id="ARBA00004167"/>
    </source>
</evidence>
<evidence type="ECO:0000256" key="6">
    <source>
        <dbReference type="ARBA" id="ARBA00022622"/>
    </source>
</evidence>
<dbReference type="InterPro" id="IPR042097">
    <property type="entry name" value="Aminopeptidase_N-like_N_sf"/>
</dbReference>
<proteinExistence type="inferred from homology"/>
<evidence type="ECO:0000256" key="23">
    <source>
        <dbReference type="SAM" id="SignalP"/>
    </source>
</evidence>
<dbReference type="EMBL" id="CH902623">
    <property type="protein sequence ID" value="EDV30516.1"/>
    <property type="molecule type" value="Genomic_DNA"/>
</dbReference>
<evidence type="ECO:0000256" key="21">
    <source>
        <dbReference type="PIRSR" id="PIRSR634016-4"/>
    </source>
</evidence>
<evidence type="ECO:0000259" key="26">
    <source>
        <dbReference type="Pfam" id="PF17900"/>
    </source>
</evidence>
<keyword evidence="5" id="KW-1003">Cell membrane</keyword>
<dbReference type="GO" id="GO:0005737">
    <property type="term" value="C:cytoplasm"/>
    <property type="evidence" value="ECO:0007669"/>
    <property type="project" value="TreeGrafter"/>
</dbReference>
<dbReference type="SMR" id="B3MTC6"/>
<evidence type="ECO:0000256" key="11">
    <source>
        <dbReference type="ARBA" id="ARBA00022801"/>
    </source>
</evidence>
<keyword evidence="28" id="KW-1185">Reference proteome</keyword>
<dbReference type="InterPro" id="IPR001930">
    <property type="entry name" value="Peptidase_M1"/>
</dbReference>
<dbReference type="InterPro" id="IPR045357">
    <property type="entry name" value="Aminopeptidase_N-like_N"/>
</dbReference>
<organism evidence="27 28">
    <name type="scientific">Drosophila ananassae</name>
    <name type="common">Fruit fly</name>
    <dbReference type="NCBI Taxonomy" id="7217"/>
    <lineage>
        <taxon>Eukaryota</taxon>
        <taxon>Metazoa</taxon>
        <taxon>Ecdysozoa</taxon>
        <taxon>Arthropoda</taxon>
        <taxon>Hexapoda</taxon>
        <taxon>Insecta</taxon>
        <taxon>Pterygota</taxon>
        <taxon>Neoptera</taxon>
        <taxon>Endopterygota</taxon>
        <taxon>Diptera</taxon>
        <taxon>Brachycera</taxon>
        <taxon>Muscomorpha</taxon>
        <taxon>Ephydroidea</taxon>
        <taxon>Drosophilidae</taxon>
        <taxon>Drosophila</taxon>
        <taxon>Sophophora</taxon>
    </lineage>
</organism>
<dbReference type="InParanoid" id="B3MTC6"/>
<evidence type="ECO:0000256" key="9">
    <source>
        <dbReference type="ARBA" id="ARBA00022723"/>
    </source>
</evidence>
<dbReference type="SUPFAM" id="SSF63737">
    <property type="entry name" value="Leukotriene A4 hydrolase N-terminal domain"/>
    <property type="match status" value="1"/>
</dbReference>
<dbReference type="GO" id="GO:0043171">
    <property type="term" value="P:peptide catabolic process"/>
    <property type="evidence" value="ECO:0007669"/>
    <property type="project" value="TreeGrafter"/>
</dbReference>
<feature type="domain" description="ERAP1-like C-terminal" evidence="25">
    <location>
        <begin position="574"/>
        <end position="902"/>
    </location>
</feature>
<evidence type="ECO:0000256" key="4">
    <source>
        <dbReference type="ARBA" id="ARBA00010136"/>
    </source>
</evidence>
<dbReference type="OrthoDB" id="510539at2759"/>
<dbReference type="InterPro" id="IPR014782">
    <property type="entry name" value="Peptidase_M1_dom"/>
</dbReference>
<evidence type="ECO:0000256" key="19">
    <source>
        <dbReference type="PIRSR" id="PIRSR634016-1"/>
    </source>
</evidence>
<keyword evidence="10 23" id="KW-0732">Signal</keyword>
<evidence type="ECO:0000256" key="14">
    <source>
        <dbReference type="ARBA" id="ARBA00023049"/>
    </source>
</evidence>
<dbReference type="AlphaFoldDB" id="B3MTC6"/>
<keyword evidence="6" id="KW-0336">GPI-anchor</keyword>
<dbReference type="PRINTS" id="PR00756">
    <property type="entry name" value="ALADIPTASE"/>
</dbReference>
<keyword evidence="7 22" id="KW-0645">Protease</keyword>
<gene>
    <name evidence="27" type="primary">Dana\GF22898</name>
    <name evidence="27" type="synonym">dana_GLEANR_7441</name>
    <name evidence="27" type="ORF">GF22898</name>
</gene>
<dbReference type="CDD" id="cd09601">
    <property type="entry name" value="M1_APN-Q_like"/>
    <property type="match status" value="1"/>
</dbReference>
<dbReference type="PhylomeDB" id="B3MTC6"/>
<dbReference type="Gene3D" id="2.60.40.1730">
    <property type="entry name" value="tricorn interacting facor f3 domain"/>
    <property type="match status" value="1"/>
</dbReference>
<feature type="active site" description="Proton acceptor" evidence="19">
    <location>
        <position position="335"/>
    </location>
</feature>
<evidence type="ECO:0000256" key="3">
    <source>
        <dbReference type="ARBA" id="ARBA00004609"/>
    </source>
</evidence>
<keyword evidence="15" id="KW-0472">Membrane</keyword>
<comment type="similarity">
    <text evidence="4 22">Belongs to the peptidase M1 family.</text>
</comment>
<dbReference type="GO" id="GO:0042277">
    <property type="term" value="F:peptide binding"/>
    <property type="evidence" value="ECO:0007669"/>
    <property type="project" value="TreeGrafter"/>
</dbReference>
<keyword evidence="9 20" id="KW-0479">Metal-binding</keyword>
<reference evidence="27 28" key="1">
    <citation type="journal article" date="2007" name="Nature">
        <title>Evolution of genes and genomes on the Drosophila phylogeny.</title>
        <authorList>
            <consortium name="Drosophila 12 Genomes Consortium"/>
            <person name="Clark A.G."/>
            <person name="Eisen M.B."/>
            <person name="Smith D.R."/>
            <person name="Bergman C.M."/>
            <person name="Oliver B."/>
            <person name="Markow T.A."/>
            <person name="Kaufman T.C."/>
            <person name="Kellis M."/>
            <person name="Gelbart W."/>
            <person name="Iyer V.N."/>
            <person name="Pollard D.A."/>
            <person name="Sackton T.B."/>
            <person name="Larracuente A.M."/>
            <person name="Singh N.D."/>
            <person name="Abad J.P."/>
            <person name="Abt D.N."/>
            <person name="Adryan B."/>
            <person name="Aguade M."/>
            <person name="Akashi H."/>
            <person name="Anderson W.W."/>
            <person name="Aquadro C.F."/>
            <person name="Ardell D.H."/>
            <person name="Arguello R."/>
            <person name="Artieri C.G."/>
            <person name="Barbash D.A."/>
            <person name="Barker D."/>
            <person name="Barsanti P."/>
            <person name="Batterham P."/>
            <person name="Batzoglou S."/>
            <person name="Begun D."/>
            <person name="Bhutkar A."/>
            <person name="Blanco E."/>
            <person name="Bosak S.A."/>
            <person name="Bradley R.K."/>
            <person name="Brand A.D."/>
            <person name="Brent M.R."/>
            <person name="Brooks A.N."/>
            <person name="Brown R.H."/>
            <person name="Butlin R.K."/>
            <person name="Caggese C."/>
            <person name="Calvi B.R."/>
            <person name="Bernardo de Carvalho A."/>
            <person name="Caspi A."/>
            <person name="Castrezana S."/>
            <person name="Celniker S.E."/>
            <person name="Chang J.L."/>
            <person name="Chapple C."/>
            <person name="Chatterji S."/>
            <person name="Chinwalla A."/>
            <person name="Civetta A."/>
            <person name="Clifton S.W."/>
            <person name="Comeron J.M."/>
            <person name="Costello J.C."/>
            <person name="Coyne J.A."/>
            <person name="Daub J."/>
            <person name="David R.G."/>
            <person name="Delcher A.L."/>
            <person name="Delehaunty K."/>
            <person name="Do C.B."/>
            <person name="Ebling H."/>
            <person name="Edwards K."/>
            <person name="Eickbush T."/>
            <person name="Evans J.D."/>
            <person name="Filipski A."/>
            <person name="Findeiss S."/>
            <person name="Freyhult E."/>
            <person name="Fulton L."/>
            <person name="Fulton R."/>
            <person name="Garcia A.C."/>
            <person name="Gardiner A."/>
            <person name="Garfield D.A."/>
            <person name="Garvin B.E."/>
            <person name="Gibson G."/>
            <person name="Gilbert D."/>
            <person name="Gnerre S."/>
            <person name="Godfrey J."/>
            <person name="Good R."/>
            <person name="Gotea V."/>
            <person name="Gravely B."/>
            <person name="Greenberg A.J."/>
            <person name="Griffiths-Jones S."/>
            <person name="Gross S."/>
            <person name="Guigo R."/>
            <person name="Gustafson E.A."/>
            <person name="Haerty W."/>
            <person name="Hahn M.W."/>
            <person name="Halligan D.L."/>
            <person name="Halpern A.L."/>
            <person name="Halter G.M."/>
            <person name="Han M.V."/>
            <person name="Heger A."/>
            <person name="Hillier L."/>
            <person name="Hinrichs A.S."/>
            <person name="Holmes I."/>
            <person name="Hoskins R.A."/>
            <person name="Hubisz M.J."/>
            <person name="Hultmark D."/>
            <person name="Huntley M.A."/>
            <person name="Jaffe D.B."/>
            <person name="Jagadeeshan S."/>
            <person name="Jeck W.R."/>
            <person name="Johnson J."/>
            <person name="Jones C.D."/>
            <person name="Jordan W.C."/>
            <person name="Karpen G.H."/>
            <person name="Kataoka E."/>
            <person name="Keightley P.D."/>
            <person name="Kheradpour P."/>
            <person name="Kirkness E.F."/>
            <person name="Koerich L.B."/>
            <person name="Kristiansen K."/>
            <person name="Kudrna D."/>
            <person name="Kulathinal R.J."/>
            <person name="Kumar S."/>
            <person name="Kwok R."/>
            <person name="Lander E."/>
            <person name="Langley C.H."/>
            <person name="Lapoint R."/>
            <person name="Lazzaro B.P."/>
            <person name="Lee S.J."/>
            <person name="Levesque L."/>
            <person name="Li R."/>
            <person name="Lin C.F."/>
            <person name="Lin M.F."/>
            <person name="Lindblad-Toh K."/>
            <person name="Llopart A."/>
            <person name="Long M."/>
            <person name="Low L."/>
            <person name="Lozovsky E."/>
            <person name="Lu J."/>
            <person name="Luo M."/>
            <person name="Machado C.A."/>
            <person name="Makalowski W."/>
            <person name="Marzo M."/>
            <person name="Matsuda M."/>
            <person name="Matzkin L."/>
            <person name="McAllister B."/>
            <person name="McBride C.S."/>
            <person name="McKernan B."/>
            <person name="McKernan K."/>
            <person name="Mendez-Lago M."/>
            <person name="Minx P."/>
            <person name="Mollenhauer M.U."/>
            <person name="Montooth K."/>
            <person name="Mount S.M."/>
            <person name="Mu X."/>
            <person name="Myers E."/>
            <person name="Negre B."/>
            <person name="Newfeld S."/>
            <person name="Nielsen R."/>
            <person name="Noor M.A."/>
            <person name="O'Grady P."/>
            <person name="Pachter L."/>
            <person name="Papaceit M."/>
            <person name="Parisi M.J."/>
            <person name="Parisi M."/>
            <person name="Parts L."/>
            <person name="Pedersen J.S."/>
            <person name="Pesole G."/>
            <person name="Phillippy A.M."/>
            <person name="Ponting C.P."/>
            <person name="Pop M."/>
            <person name="Porcelli D."/>
            <person name="Powell J.R."/>
            <person name="Prohaska S."/>
            <person name="Pruitt K."/>
            <person name="Puig M."/>
            <person name="Quesneville H."/>
            <person name="Ram K.R."/>
            <person name="Rand D."/>
            <person name="Rasmussen M.D."/>
            <person name="Reed L.K."/>
            <person name="Reenan R."/>
            <person name="Reily A."/>
            <person name="Remington K.A."/>
            <person name="Rieger T.T."/>
            <person name="Ritchie M.G."/>
            <person name="Robin C."/>
            <person name="Rogers Y.H."/>
            <person name="Rohde C."/>
            <person name="Rozas J."/>
            <person name="Rubenfield M.J."/>
            <person name="Ruiz A."/>
            <person name="Russo S."/>
            <person name="Salzberg S.L."/>
            <person name="Sanchez-Gracia A."/>
            <person name="Saranga D.J."/>
            <person name="Sato H."/>
            <person name="Schaeffer S.W."/>
            <person name="Schatz M.C."/>
            <person name="Schlenke T."/>
            <person name="Schwartz R."/>
            <person name="Segarra C."/>
            <person name="Singh R.S."/>
            <person name="Sirot L."/>
            <person name="Sirota M."/>
            <person name="Sisneros N.B."/>
            <person name="Smith C.D."/>
            <person name="Smith T.F."/>
            <person name="Spieth J."/>
            <person name="Stage D.E."/>
            <person name="Stark A."/>
            <person name="Stephan W."/>
            <person name="Strausberg R.L."/>
            <person name="Strempel S."/>
            <person name="Sturgill D."/>
            <person name="Sutton G."/>
            <person name="Sutton G.G."/>
            <person name="Tao W."/>
            <person name="Teichmann S."/>
            <person name="Tobari Y.N."/>
            <person name="Tomimura Y."/>
            <person name="Tsolas J.M."/>
            <person name="Valente V.L."/>
            <person name="Venter E."/>
            <person name="Venter J.C."/>
            <person name="Vicario S."/>
            <person name="Vieira F.G."/>
            <person name="Vilella A.J."/>
            <person name="Villasante A."/>
            <person name="Walenz B."/>
            <person name="Wang J."/>
            <person name="Wasserman M."/>
            <person name="Watts T."/>
            <person name="Wilson D."/>
            <person name="Wilson R.K."/>
            <person name="Wing R.A."/>
            <person name="Wolfner M.F."/>
            <person name="Wong A."/>
            <person name="Wong G.K."/>
            <person name="Wu C.I."/>
            <person name="Wu G."/>
            <person name="Yamamoto D."/>
            <person name="Yang H.P."/>
            <person name="Yang S.P."/>
            <person name="Yorke J.A."/>
            <person name="Yoshida K."/>
            <person name="Zdobnov E."/>
            <person name="Zhang P."/>
            <person name="Zhang Y."/>
            <person name="Zimin A.V."/>
            <person name="Baldwin J."/>
            <person name="Abdouelleil A."/>
            <person name="Abdulkadir J."/>
            <person name="Abebe A."/>
            <person name="Abera B."/>
            <person name="Abreu J."/>
            <person name="Acer S.C."/>
            <person name="Aftuck L."/>
            <person name="Alexander A."/>
            <person name="An P."/>
            <person name="Anderson E."/>
            <person name="Anderson S."/>
            <person name="Arachi H."/>
            <person name="Azer M."/>
            <person name="Bachantsang P."/>
            <person name="Barry A."/>
            <person name="Bayul T."/>
            <person name="Berlin A."/>
            <person name="Bessette D."/>
            <person name="Bloom T."/>
            <person name="Blye J."/>
            <person name="Boguslavskiy L."/>
            <person name="Bonnet C."/>
            <person name="Boukhgalter B."/>
            <person name="Bourzgui I."/>
            <person name="Brown A."/>
            <person name="Cahill P."/>
            <person name="Channer S."/>
            <person name="Cheshatsang Y."/>
            <person name="Chuda L."/>
            <person name="Citroen M."/>
            <person name="Collymore A."/>
            <person name="Cooke P."/>
            <person name="Costello M."/>
            <person name="D'Aco K."/>
            <person name="Daza R."/>
            <person name="De Haan G."/>
            <person name="DeGray S."/>
            <person name="DeMaso C."/>
            <person name="Dhargay N."/>
            <person name="Dooley K."/>
            <person name="Dooley E."/>
            <person name="Doricent M."/>
            <person name="Dorje P."/>
            <person name="Dorjee K."/>
            <person name="Dupes A."/>
            <person name="Elong R."/>
            <person name="Falk J."/>
            <person name="Farina A."/>
            <person name="Faro S."/>
            <person name="Ferguson D."/>
            <person name="Fisher S."/>
            <person name="Foley C.D."/>
            <person name="Franke A."/>
            <person name="Friedrich D."/>
            <person name="Gadbois L."/>
            <person name="Gearin G."/>
            <person name="Gearin C.R."/>
            <person name="Giannoukos G."/>
            <person name="Goode T."/>
            <person name="Graham J."/>
            <person name="Grandbois E."/>
            <person name="Grewal S."/>
            <person name="Gyaltsen K."/>
            <person name="Hafez N."/>
            <person name="Hagos B."/>
            <person name="Hall J."/>
            <person name="Henson C."/>
            <person name="Hollinger A."/>
            <person name="Honan T."/>
            <person name="Huard M.D."/>
            <person name="Hughes L."/>
            <person name="Hurhula B."/>
            <person name="Husby M.E."/>
            <person name="Kamat A."/>
            <person name="Kanga B."/>
            <person name="Kashin S."/>
            <person name="Khazanovich D."/>
            <person name="Kisner P."/>
            <person name="Lance K."/>
            <person name="Lara M."/>
            <person name="Lee W."/>
            <person name="Lennon N."/>
            <person name="Letendre F."/>
            <person name="LeVine R."/>
            <person name="Lipovsky A."/>
            <person name="Liu X."/>
            <person name="Liu J."/>
            <person name="Liu S."/>
            <person name="Lokyitsang T."/>
            <person name="Lokyitsang Y."/>
            <person name="Lubonja R."/>
            <person name="Lui A."/>
            <person name="MacDonald P."/>
            <person name="Magnisalis V."/>
            <person name="Maru K."/>
            <person name="Matthews C."/>
            <person name="McCusker W."/>
            <person name="McDonough S."/>
            <person name="Mehta T."/>
            <person name="Meldrim J."/>
            <person name="Meneus L."/>
            <person name="Mihai O."/>
            <person name="Mihalev A."/>
            <person name="Mihova T."/>
            <person name="Mittelman R."/>
            <person name="Mlenga V."/>
            <person name="Montmayeur A."/>
            <person name="Mulrain L."/>
            <person name="Navidi A."/>
            <person name="Naylor J."/>
            <person name="Negash T."/>
            <person name="Nguyen T."/>
            <person name="Nguyen N."/>
            <person name="Nicol R."/>
            <person name="Norbu C."/>
            <person name="Norbu N."/>
            <person name="Novod N."/>
            <person name="O'Neill B."/>
            <person name="Osman S."/>
            <person name="Markiewicz E."/>
            <person name="Oyono O.L."/>
            <person name="Patti C."/>
            <person name="Phunkhang P."/>
            <person name="Pierre F."/>
            <person name="Priest M."/>
            <person name="Raghuraman S."/>
            <person name="Rege F."/>
            <person name="Reyes R."/>
            <person name="Rise C."/>
            <person name="Rogov P."/>
            <person name="Ross K."/>
            <person name="Ryan E."/>
            <person name="Settipalli S."/>
            <person name="Shea T."/>
            <person name="Sherpa N."/>
            <person name="Shi L."/>
            <person name="Shih D."/>
            <person name="Sparrow T."/>
            <person name="Spaulding J."/>
            <person name="Stalker J."/>
            <person name="Stange-Thomann N."/>
            <person name="Stavropoulos S."/>
            <person name="Stone C."/>
            <person name="Strader C."/>
            <person name="Tesfaye S."/>
            <person name="Thomson T."/>
            <person name="Thoulutsang Y."/>
            <person name="Thoulutsang D."/>
            <person name="Topham K."/>
            <person name="Topping I."/>
            <person name="Tsamla T."/>
            <person name="Vassiliev H."/>
            <person name="Vo A."/>
            <person name="Wangchuk T."/>
            <person name="Wangdi T."/>
            <person name="Weiand M."/>
            <person name="Wilkinson J."/>
            <person name="Wilson A."/>
            <person name="Yadav S."/>
            <person name="Young G."/>
            <person name="Yu Q."/>
            <person name="Zembek L."/>
            <person name="Zhong D."/>
            <person name="Zimmer A."/>
            <person name="Zwirko Z."/>
            <person name="Jaffe D.B."/>
            <person name="Alvarez P."/>
            <person name="Brockman W."/>
            <person name="Butler J."/>
            <person name="Chin C."/>
            <person name="Gnerre S."/>
            <person name="Grabherr M."/>
            <person name="Kleber M."/>
            <person name="Mauceli E."/>
            <person name="MacCallum I."/>
        </authorList>
    </citation>
    <scope>NUCLEOTIDE SEQUENCE [LARGE SCALE GENOMIC DNA]</scope>
    <source>
        <strain evidence="28">Tucson 14024-0371.13</strain>
    </source>
</reference>
<evidence type="ECO:0000256" key="13">
    <source>
        <dbReference type="ARBA" id="ARBA00022989"/>
    </source>
</evidence>
<feature type="binding site" evidence="20">
    <location>
        <position position="334"/>
    </location>
    <ligand>
        <name>Zn(2+)</name>
        <dbReference type="ChEBI" id="CHEBI:29105"/>
        <note>catalytic</note>
    </ligand>
</feature>
<dbReference type="HOGENOM" id="CLU_003705_2_2_1"/>
<dbReference type="Gene3D" id="1.10.390.10">
    <property type="entry name" value="Neutral Protease Domain 2"/>
    <property type="match status" value="1"/>
</dbReference>
<keyword evidence="17" id="KW-0325">Glycoprotein</keyword>
<evidence type="ECO:0000256" key="20">
    <source>
        <dbReference type="PIRSR" id="PIRSR634016-3"/>
    </source>
</evidence>
<evidence type="ECO:0000256" key="12">
    <source>
        <dbReference type="ARBA" id="ARBA00022833"/>
    </source>
</evidence>
<keyword evidence="14 22" id="KW-0482">Metalloprotease</keyword>
<comment type="subcellular location">
    <subcellularLocation>
        <location evidence="3">Cell membrane</location>
        <topology evidence="3">Lipid-anchor</topology>
        <topology evidence="3">GPI-anchor</topology>
    </subcellularLocation>
    <subcellularLocation>
        <location evidence="2">Membrane</location>
        <topology evidence="2">Single-pass membrane protein</topology>
    </subcellularLocation>
</comment>
<keyword evidence="11 22" id="KW-0378">Hydrolase</keyword>
<dbReference type="InterPro" id="IPR050344">
    <property type="entry name" value="Peptidase_M1_aminopeptidases"/>
</dbReference>
<dbReference type="FunFam" id="1.10.390.10:FF:000016">
    <property type="entry name" value="Glutamyl aminopeptidase"/>
    <property type="match status" value="1"/>
</dbReference>
<dbReference type="GO" id="GO:0006508">
    <property type="term" value="P:proteolysis"/>
    <property type="evidence" value="ECO:0007669"/>
    <property type="project" value="UniProtKB-KW"/>
</dbReference>
<evidence type="ECO:0000259" key="25">
    <source>
        <dbReference type="Pfam" id="PF11838"/>
    </source>
</evidence>
<keyword evidence="8" id="KW-0812">Transmembrane</keyword>
<dbReference type="FunFam" id="2.60.40.1730:FF:000016">
    <property type="entry name" value="Aminopeptidase"/>
    <property type="match status" value="1"/>
</dbReference>
<evidence type="ECO:0000256" key="22">
    <source>
        <dbReference type="RuleBase" id="RU364040"/>
    </source>
</evidence>
<evidence type="ECO:0000259" key="24">
    <source>
        <dbReference type="Pfam" id="PF01433"/>
    </source>
</evidence>
<evidence type="ECO:0000256" key="17">
    <source>
        <dbReference type="ARBA" id="ARBA00023180"/>
    </source>
</evidence>
<dbReference type="GO" id="GO:0008270">
    <property type="term" value="F:zinc ion binding"/>
    <property type="evidence" value="ECO:0007669"/>
    <property type="project" value="UniProtKB-UniRule"/>
</dbReference>
<evidence type="ECO:0000256" key="10">
    <source>
        <dbReference type="ARBA" id="ARBA00022729"/>
    </source>
</evidence>
<comment type="cofactor">
    <cofactor evidence="20 22">
        <name>Zn(2+)</name>
        <dbReference type="ChEBI" id="CHEBI:29105"/>
    </cofactor>
    <text evidence="20 22">Binds 1 zinc ion per subunit.</text>
</comment>
<dbReference type="PANTHER" id="PTHR11533:SF253">
    <property type="entry name" value="AMINOPEPTIDASE-RELATED"/>
    <property type="match status" value="1"/>
</dbReference>
<keyword evidence="16" id="KW-1015">Disulfide bond</keyword>
<dbReference type="EC" id="3.4.11.-" evidence="22"/>
<dbReference type="SUPFAM" id="SSF55486">
    <property type="entry name" value="Metalloproteases ('zincins'), catalytic domain"/>
    <property type="match status" value="1"/>
</dbReference>
<dbReference type="GO" id="GO:0016285">
    <property type="term" value="F:alanyl aminopeptidase activity"/>
    <property type="evidence" value="ECO:0007669"/>
    <property type="project" value="UniProtKB-EC"/>
</dbReference>
<evidence type="ECO:0000256" key="8">
    <source>
        <dbReference type="ARBA" id="ARBA00022692"/>
    </source>
</evidence>
<feature type="signal peptide" evidence="23">
    <location>
        <begin position="1"/>
        <end position="18"/>
    </location>
</feature>
<evidence type="ECO:0000313" key="28">
    <source>
        <dbReference type="Proteomes" id="UP000007801"/>
    </source>
</evidence>
<feature type="domain" description="Aminopeptidase N-like N-terminal" evidence="26">
    <location>
        <begin position="33"/>
        <end position="227"/>
    </location>
</feature>
<name>B3MTC6_DROAN</name>
<dbReference type="KEGG" id="dan:6505549"/>
<dbReference type="MEROPS" id="M01.A09"/>
<evidence type="ECO:0000256" key="15">
    <source>
        <dbReference type="ARBA" id="ARBA00023136"/>
    </source>
</evidence>
<feature type="site" description="Transition state stabilizer" evidence="21">
    <location>
        <position position="420"/>
    </location>
</feature>
<sequence>MEWFLVFAGLFGFHFATANTTYDYYRLPTALWPRKYNLHILTRLENPEDLQFSGFVKISIQPLENTKNITLHSKYLTIDESQTTLKQISDNPKDNCVTSTSVNEEHEFYILHVCEELLVGVIYELTLAFSGKLNNKLSGYYRSSYKDSATGETRWLSVTQFEPSHARMAFPCFDEPHFKSIFVISLGHHKKYTALSNMPLNRTTPNDSDPDFIWTEFNDSLPMPTYLVAYSIHDFSHKPSTLPNGTLFRTWARADVIEQCDFAAEFGPKVLRYFEDFFGLPYPLPKLDQLALPDFSANGMENWGLVTYREFSLLYANNRTSLEDKGSVANIISHEMAHQWFGNLVTMNWWSDLWLNEGFATYVAMLGVGNVHPEWKAMDREFVQDQMITFRLDALESSHPISQPIKSVSDIAARFDAISYKKGAAVVRMMHLFMGEEAFRSGLTSYLEVYAYKNAEQDDLWQSLSKATHQFDSLPEKYDIKTIMDSWTLQTGFPVINIFRDYSSNTAIISQERFLLNTEAPDSSRKGCWWVPLSYTSQSEKNFNNLKPKAWLECDQDGNSQAIAIQRMPKSDQWVIFNKQMSAICKINYDVQNWKLIIETLTSGNFEIIHQMNRAQLIDDILQLARSGEQDYGLALKLISYLEKERSYVPWFMALKNLEILGGILQKTDTFGLFKRLMVNLITPIYKFLNGFDDNFNSMKSQDEVLLKTLILIWACQYEVLDCVARAKDYFRRWKSEINPDENNPIPTNLRGIVHCIAIKNGTSEDWEFLWTRYQNSNVAGERRSILSSLGCSLDNNDLKRYLDLIFDPKELIRKQDSAWSFTALASGKVGFPLAKKYFIDNVDTIYKYYYPATKSFRLLFNPFALNLANRTELDEFEEFVEQSEESFIGVEDTVQQTLEQIVINVQWMESIYPKFSQSLQDHLSTNSVDK</sequence>
<feature type="chain" id="PRO_5002793865" description="Aminopeptidase" evidence="23">
    <location>
        <begin position="19"/>
        <end position="931"/>
    </location>
</feature>
<feature type="binding site" evidence="20">
    <location>
        <position position="357"/>
    </location>
    <ligand>
        <name>Zn(2+)</name>
        <dbReference type="ChEBI" id="CHEBI:29105"/>
        <note>catalytic</note>
    </ligand>
</feature>
<dbReference type="Gene3D" id="1.25.50.20">
    <property type="match status" value="1"/>
</dbReference>
<accession>B3MTC6</accession>
<dbReference type="InterPro" id="IPR034016">
    <property type="entry name" value="M1_APN-typ"/>
</dbReference>
<keyword evidence="12 20" id="KW-0862">Zinc</keyword>
<dbReference type="OMA" id="HENADRY"/>
<evidence type="ECO:0000256" key="5">
    <source>
        <dbReference type="ARBA" id="ARBA00022475"/>
    </source>
</evidence>
<comment type="catalytic activity">
    <reaction evidence="1">
        <text>Release of an N-terminal amino acid, Xaa-|-Yaa- from a peptide, amide or arylamide. Xaa is preferably Ala, but may be most amino acids including Pro (slow action). When a terminal hydrophobic residue is followed by a prolyl residue, the two may be released as an intact Xaa-Pro dipeptide.</text>
        <dbReference type="EC" id="3.4.11.2"/>
    </reaction>
</comment>
<keyword evidence="22" id="KW-0031">Aminopeptidase</keyword>
<dbReference type="eggNOG" id="KOG1046">
    <property type="taxonomic scope" value="Eukaryota"/>
</dbReference>
<dbReference type="FunFam" id="2.60.40.1910:FF:000008">
    <property type="entry name" value="Aminopeptidase"/>
    <property type="match status" value="1"/>
</dbReference>
<evidence type="ECO:0000256" key="18">
    <source>
        <dbReference type="ARBA" id="ARBA00023288"/>
    </source>
</evidence>
<feature type="binding site" evidence="20">
    <location>
        <position position="338"/>
    </location>
    <ligand>
        <name>Zn(2+)</name>
        <dbReference type="ChEBI" id="CHEBI:29105"/>
        <note>catalytic</note>
    </ligand>
</feature>
<dbReference type="PANTHER" id="PTHR11533">
    <property type="entry name" value="PROTEASE M1 ZINC METALLOPROTEASE"/>
    <property type="match status" value="1"/>
</dbReference>
<dbReference type="Pfam" id="PF01433">
    <property type="entry name" value="Peptidase_M1"/>
    <property type="match status" value="1"/>
</dbReference>
<keyword evidence="18" id="KW-0449">Lipoprotein</keyword>
<dbReference type="GO" id="GO:0005615">
    <property type="term" value="C:extracellular space"/>
    <property type="evidence" value="ECO:0007669"/>
    <property type="project" value="TreeGrafter"/>
</dbReference>